<name>A0A917TQE3_9BACI</name>
<dbReference type="OrthoDB" id="2412610at2"/>
<evidence type="ECO:0000313" key="3">
    <source>
        <dbReference type="Proteomes" id="UP000618460"/>
    </source>
</evidence>
<feature type="transmembrane region" description="Helical" evidence="1">
    <location>
        <begin position="12"/>
        <end position="32"/>
    </location>
</feature>
<keyword evidence="3" id="KW-1185">Reference proteome</keyword>
<dbReference type="AlphaFoldDB" id="A0A917TQE3"/>
<keyword evidence="1" id="KW-1133">Transmembrane helix</keyword>
<keyword evidence="1" id="KW-0472">Membrane</keyword>
<dbReference type="Pfam" id="PF09911">
    <property type="entry name" value="DUF2140"/>
    <property type="match status" value="1"/>
</dbReference>
<dbReference type="EMBL" id="BMLG01000009">
    <property type="protein sequence ID" value="GGM33173.1"/>
    <property type="molecule type" value="Genomic_DNA"/>
</dbReference>
<organism evidence="2 3">
    <name type="scientific">Paraliobacillus quinghaiensis</name>
    <dbReference type="NCBI Taxonomy" id="470815"/>
    <lineage>
        <taxon>Bacteria</taxon>
        <taxon>Bacillati</taxon>
        <taxon>Bacillota</taxon>
        <taxon>Bacilli</taxon>
        <taxon>Bacillales</taxon>
        <taxon>Bacillaceae</taxon>
        <taxon>Paraliobacillus</taxon>
    </lineage>
</organism>
<accession>A0A917TQE3</accession>
<evidence type="ECO:0000256" key="1">
    <source>
        <dbReference type="SAM" id="Phobius"/>
    </source>
</evidence>
<proteinExistence type="predicted"/>
<dbReference type="RefSeq" id="WP_117155181.1">
    <property type="nucleotide sequence ID" value="NZ_BMLG01000009.1"/>
</dbReference>
<dbReference type="InterPro" id="IPR018672">
    <property type="entry name" value="DUF2140"/>
</dbReference>
<reference evidence="2" key="2">
    <citation type="submission" date="2020-09" db="EMBL/GenBank/DDBJ databases">
        <authorList>
            <person name="Sun Q."/>
            <person name="Zhou Y."/>
        </authorList>
    </citation>
    <scope>NUCLEOTIDE SEQUENCE</scope>
    <source>
        <strain evidence="2">CGMCC 1.6333</strain>
    </source>
</reference>
<evidence type="ECO:0008006" key="4">
    <source>
        <dbReference type="Google" id="ProtNLM"/>
    </source>
</evidence>
<evidence type="ECO:0000313" key="2">
    <source>
        <dbReference type="EMBL" id="GGM33173.1"/>
    </source>
</evidence>
<gene>
    <name evidence="2" type="ORF">GCM10011351_19030</name>
</gene>
<sequence>MEQPKKRNWKIPFLILLAINVLVVIAIFILVFSPTSPSNVIPEKEYIENQDGAEFTVRSSKQNLSELVNGYIDKALKDEDGKYSIEFNEDVQLFGSIEAFQKDIPISIRMEPIVQENGDIILKQKEMSLGLLNLPKDKILQYVNKQIDTPEWVIFDPKNEQIYIAVTQMEIKSNFRVRVQQFDLENDQLSFRLKVPNATLGLQ</sequence>
<dbReference type="Proteomes" id="UP000618460">
    <property type="component" value="Unassembled WGS sequence"/>
</dbReference>
<comment type="caution">
    <text evidence="2">The sequence shown here is derived from an EMBL/GenBank/DDBJ whole genome shotgun (WGS) entry which is preliminary data.</text>
</comment>
<protein>
    <recommendedName>
        <fullName evidence="4">DUF2140 family protein</fullName>
    </recommendedName>
</protein>
<keyword evidence="1" id="KW-0812">Transmembrane</keyword>
<reference evidence="2" key="1">
    <citation type="journal article" date="2014" name="Int. J. Syst. Evol. Microbiol.">
        <title>Complete genome sequence of Corynebacterium casei LMG S-19264T (=DSM 44701T), isolated from a smear-ripened cheese.</title>
        <authorList>
            <consortium name="US DOE Joint Genome Institute (JGI-PGF)"/>
            <person name="Walter F."/>
            <person name="Albersmeier A."/>
            <person name="Kalinowski J."/>
            <person name="Ruckert C."/>
        </authorList>
    </citation>
    <scope>NUCLEOTIDE SEQUENCE</scope>
    <source>
        <strain evidence="2">CGMCC 1.6333</strain>
    </source>
</reference>